<evidence type="ECO:0000259" key="2">
    <source>
        <dbReference type="Pfam" id="PF12770"/>
    </source>
</evidence>
<evidence type="ECO:0000313" key="4">
    <source>
        <dbReference type="Proteomes" id="UP000054683"/>
    </source>
</evidence>
<dbReference type="AlphaFoldDB" id="A0A158JIA5"/>
<proteinExistence type="predicted"/>
<reference evidence="3 4" key="1">
    <citation type="submission" date="2016-01" db="EMBL/GenBank/DDBJ databases">
        <authorList>
            <person name="Oliw E.H."/>
        </authorList>
    </citation>
    <scope>NUCLEOTIDE SEQUENCE [LARGE SCALE GENOMIC DNA]</scope>
    <source>
        <strain evidence="3">LMG 27134</strain>
    </source>
</reference>
<evidence type="ECO:0000256" key="1">
    <source>
        <dbReference type="SAM" id="MobiDB-lite"/>
    </source>
</evidence>
<feature type="region of interest" description="Disordered" evidence="1">
    <location>
        <begin position="466"/>
        <end position="485"/>
    </location>
</feature>
<dbReference type="InterPro" id="IPR024983">
    <property type="entry name" value="CHAT_dom"/>
</dbReference>
<name>A0A158JIA5_9BURK</name>
<dbReference type="Pfam" id="PF12770">
    <property type="entry name" value="CHAT"/>
    <property type="match status" value="1"/>
</dbReference>
<sequence length="1074" mass="114853">MPIRPIAGTKLDYFLIMFDENGAERPEEDMGMLSDAVRKRLNDRSAPVTDVFVMAHGWMGDATSAQEQFDRWTAAMLSVNEDIGKMNARKQGFAPLVIGLHWPSLPWGVEDAPAAGTAVLSTDSDNSADIAAIASQLADTDKARKAIAEIFAFADRARSAVLTPDIVDAYAVVFHESQLRVGSLRGRPGSDQEAFDAPSIVEQARQQSNPGGAGQQVLSSGIAATIKDAILAPLRQLSFWKMKDRARVFGESGAHALLGDLQAAAPDAAFHLMGHSFGCIVVSAMVAGPEGANASPLARPVDSLFLVQGALSLWSYATDIPYAPGKLGYFQRILSEGRVRGPLLTTRSTHDSAVGRFYPLGARLKGQVLLGETYPEYGGIGAFGIRGSAGAQDMVMQTSDFIYVFENGCIYNLDASDVIKNGDGPAGAHSDIAHPEVAHAFWGAVLTMKGTVASAEPAPVTAGGAGAIPPASAQPPAAGAAAAPVPKRKPGLLDIDVLPREVGTAAKITNLGQDPAHRGVRILGIDTAADAPATRGSAPELPPLAERWINADFEGIDPAEPLVKGNWYTLAFDIDTVRKISAQATALAEEGVFAPGVNEVVLTVQVDTQDFDLSGRTSQMRLPRVGKAHTKARFDVSPLKDGPCTMKATILKDGNFIQQMDLSFNIGQPRPEQPDEVPSRGRAFGSAGLLESRDLGLLIKPSDGGYDCTVWGAVAASAHLPITPAYLDDAIRVARSQLMQVVMQRDGAGNYPFQSDEPISKESTALALRTMSFAGALLLQRLFYAPGAGLDSKAVGDVLRRLAGERTSRLKLQIIAESLPVPWGLLYVGDVSDPTKLDWDNFLGMRHVIEQIPLQNPMRVTDRRISTHPVLAVSVNLNDDIDAQMDCDFVKQQRAYWCPTERIKVISRSTSQELVAALNDVNNTDQILYFYGHAGSNGLTDPGGPGRSSLALTNSAVTLDELTLTAPATVQLGGNPLVFINACESAEMSPMFYDGFAPYFMSKGARGVIGTECKTPAYFAMLWAQQFFDIFLKGEPLGTAFLDLRRKFLLEQGNPLGLLYAVHCNADTTVDPAI</sequence>
<dbReference type="EMBL" id="FCOK02000090">
    <property type="protein sequence ID" value="SAL68161.1"/>
    <property type="molecule type" value="Genomic_DNA"/>
</dbReference>
<evidence type="ECO:0000313" key="3">
    <source>
        <dbReference type="EMBL" id="SAL68161.1"/>
    </source>
</evidence>
<feature type="domain" description="CHAT" evidence="2">
    <location>
        <begin position="802"/>
        <end position="1041"/>
    </location>
</feature>
<dbReference type="Proteomes" id="UP000054683">
    <property type="component" value="Unassembled WGS sequence"/>
</dbReference>
<dbReference type="RefSeq" id="WP_062092073.1">
    <property type="nucleotide sequence ID" value="NZ_FCOK02000090.1"/>
</dbReference>
<organism evidence="3 4">
    <name type="scientific">Caballeronia udeis</name>
    <dbReference type="NCBI Taxonomy" id="1232866"/>
    <lineage>
        <taxon>Bacteria</taxon>
        <taxon>Pseudomonadati</taxon>
        <taxon>Pseudomonadota</taxon>
        <taxon>Betaproteobacteria</taxon>
        <taxon>Burkholderiales</taxon>
        <taxon>Burkholderiaceae</taxon>
        <taxon>Caballeronia</taxon>
    </lineage>
</organism>
<accession>A0A158JIA5</accession>
<protein>
    <submittedName>
        <fullName evidence="3">CHAT domain protein</fullName>
    </submittedName>
</protein>
<gene>
    <name evidence="3" type="ORF">AWB69_07959</name>
</gene>